<dbReference type="PANTHER" id="PTHR43004">
    <property type="entry name" value="TRK SYSTEM POTASSIUM UPTAKE PROTEIN"/>
    <property type="match status" value="1"/>
</dbReference>
<evidence type="ECO:0000259" key="4">
    <source>
        <dbReference type="Pfam" id="PF01494"/>
    </source>
</evidence>
<comment type="cofactor">
    <cofactor evidence="1">
        <name>FAD</name>
        <dbReference type="ChEBI" id="CHEBI:57692"/>
    </cofactor>
</comment>
<name>A0ABN2HPA5_9ACTN</name>
<dbReference type="InterPro" id="IPR050641">
    <property type="entry name" value="RIFMO-like"/>
</dbReference>
<dbReference type="Pfam" id="PF21274">
    <property type="entry name" value="Rng_hyd_C"/>
    <property type="match status" value="1"/>
</dbReference>
<dbReference type="EMBL" id="BAAANY010000018">
    <property type="protein sequence ID" value="GAA1691183.1"/>
    <property type="molecule type" value="Genomic_DNA"/>
</dbReference>
<reference evidence="5 6" key="1">
    <citation type="journal article" date="2019" name="Int. J. Syst. Evol. Microbiol.">
        <title>The Global Catalogue of Microorganisms (GCM) 10K type strain sequencing project: providing services to taxonomists for standard genome sequencing and annotation.</title>
        <authorList>
            <consortium name="The Broad Institute Genomics Platform"/>
            <consortium name="The Broad Institute Genome Sequencing Center for Infectious Disease"/>
            <person name="Wu L."/>
            <person name="Ma J."/>
        </authorList>
    </citation>
    <scope>NUCLEOTIDE SEQUENCE [LARGE SCALE GENOMIC DNA]</scope>
    <source>
        <strain evidence="5 6">JCM 14718</strain>
    </source>
</reference>
<keyword evidence="3" id="KW-0274">FAD</keyword>
<keyword evidence="6" id="KW-1185">Reference proteome</keyword>
<dbReference type="SUPFAM" id="SSF51905">
    <property type="entry name" value="FAD/NAD(P)-binding domain"/>
    <property type="match status" value="1"/>
</dbReference>
<dbReference type="PANTHER" id="PTHR43004:SF19">
    <property type="entry name" value="BINDING MONOOXYGENASE, PUTATIVE (JCVI)-RELATED"/>
    <property type="match status" value="1"/>
</dbReference>
<dbReference type="InterPro" id="IPR036188">
    <property type="entry name" value="FAD/NAD-bd_sf"/>
</dbReference>
<dbReference type="Proteomes" id="UP001500618">
    <property type="component" value="Unassembled WGS sequence"/>
</dbReference>
<sequence length="483" mass="50533">MTDILVIGGGPTGLLLASELKLAGAEPLVLEAAADGAARRRRSFGMRGINGRSGQSLALRGLDGPVGDAQRAMFGRLAVSRGSDDEDVVDGLLKMMEEGKARGHFAGLPLVSDTPAVGRGFLLQQHLLEQVLAERAEQLGVRIWSGCEVVDVIDDGTSVTAMLADGRSVRASYLVGCDGGRSVVRKSAGIDFVGTDATMTGRTAAATLADPSMIKSSLRSPGGLVNLSMVPGEIATIEFTGGPADRHAPLTAAEMQDSIRRASGNPGVVLTSFDGGVRYSDNTRQAATYRLGRILLAGDAAHVHSPIGGQGLNLGLQDAMNLGWKLGLVVRGMASDALLDTYTTERHRVGEWVLRNTRAQVALMRPGPQVDALRDVLSEVFPTPGVKRHFIALANGTEIDYSPSDDSLVGRFAPSRSLTSGRGLLVGPFSLSGYEDRVETCFGAAGMLVRPDGYVAWVSPDGGSTGLAEALDSWFGVPAARAA</sequence>
<dbReference type="RefSeq" id="WP_344312459.1">
    <property type="nucleotide sequence ID" value="NZ_BAAANY010000018.1"/>
</dbReference>
<evidence type="ECO:0000313" key="5">
    <source>
        <dbReference type="EMBL" id="GAA1691183.1"/>
    </source>
</evidence>
<protein>
    <submittedName>
        <fullName evidence="5">FAD-dependent monooxygenase</fullName>
    </submittedName>
</protein>
<accession>A0ABN2HPA5</accession>
<dbReference type="PRINTS" id="PR00420">
    <property type="entry name" value="RNGMNOXGNASE"/>
</dbReference>
<keyword evidence="5" id="KW-0560">Oxidoreductase</keyword>
<gene>
    <name evidence="5" type="ORF">GCM10009765_45820</name>
</gene>
<proteinExistence type="predicted"/>
<dbReference type="InterPro" id="IPR002938">
    <property type="entry name" value="FAD-bd"/>
</dbReference>
<comment type="caution">
    <text evidence="5">The sequence shown here is derived from an EMBL/GenBank/DDBJ whole genome shotgun (WGS) entry which is preliminary data.</text>
</comment>
<dbReference type="Pfam" id="PF01494">
    <property type="entry name" value="FAD_binding_3"/>
    <property type="match status" value="1"/>
</dbReference>
<organism evidence="5 6">
    <name type="scientific">Fodinicola feengrottensis</name>
    <dbReference type="NCBI Taxonomy" id="435914"/>
    <lineage>
        <taxon>Bacteria</taxon>
        <taxon>Bacillati</taxon>
        <taxon>Actinomycetota</taxon>
        <taxon>Actinomycetes</taxon>
        <taxon>Mycobacteriales</taxon>
        <taxon>Fodinicola</taxon>
    </lineage>
</organism>
<evidence type="ECO:0000313" key="6">
    <source>
        <dbReference type="Proteomes" id="UP001500618"/>
    </source>
</evidence>
<evidence type="ECO:0000256" key="2">
    <source>
        <dbReference type="ARBA" id="ARBA00022630"/>
    </source>
</evidence>
<dbReference type="GO" id="GO:0004497">
    <property type="term" value="F:monooxygenase activity"/>
    <property type="evidence" value="ECO:0007669"/>
    <property type="project" value="UniProtKB-KW"/>
</dbReference>
<keyword evidence="2" id="KW-0285">Flavoprotein</keyword>
<evidence type="ECO:0000256" key="3">
    <source>
        <dbReference type="ARBA" id="ARBA00022827"/>
    </source>
</evidence>
<dbReference type="Gene3D" id="3.40.30.120">
    <property type="match status" value="1"/>
</dbReference>
<evidence type="ECO:0000256" key="1">
    <source>
        <dbReference type="ARBA" id="ARBA00001974"/>
    </source>
</evidence>
<feature type="domain" description="FAD-binding" evidence="4">
    <location>
        <begin position="2"/>
        <end position="357"/>
    </location>
</feature>
<dbReference type="Gene3D" id="3.50.50.60">
    <property type="entry name" value="FAD/NAD(P)-binding domain"/>
    <property type="match status" value="2"/>
</dbReference>
<keyword evidence="5" id="KW-0503">Monooxygenase</keyword>